<sequence>MELAVNIPEHEPQVGQAERSICALSASLTFGLAPWIIASIRSSLMILSESLVLPASIGPPETKITGIFRRNDAISIPGVILSQLEIHTIASAQWAFTIYSTESAISSRDGRE</sequence>
<name>A0A4U9U4G6_SERFO</name>
<dbReference type="EMBL" id="CABEEZ010000051">
    <property type="protein sequence ID" value="VTR27233.1"/>
    <property type="molecule type" value="Genomic_DNA"/>
</dbReference>
<proteinExistence type="predicted"/>
<dbReference type="AlphaFoldDB" id="A0A4U9U4G6"/>
<protein>
    <submittedName>
        <fullName evidence="1">Uncharacterized protein</fullName>
    </submittedName>
</protein>
<organism evidence="1">
    <name type="scientific">Serratia fonticola</name>
    <dbReference type="NCBI Taxonomy" id="47917"/>
    <lineage>
        <taxon>Bacteria</taxon>
        <taxon>Pseudomonadati</taxon>
        <taxon>Pseudomonadota</taxon>
        <taxon>Gammaproteobacteria</taxon>
        <taxon>Enterobacterales</taxon>
        <taxon>Yersiniaceae</taxon>
        <taxon>Serratia</taxon>
    </lineage>
</organism>
<accession>A0A4U9U4G6</accession>
<gene>
    <name evidence="1" type="ORF">NCTC12965_02500</name>
</gene>
<reference evidence="1" key="1">
    <citation type="submission" date="2019-05" db="EMBL/GenBank/DDBJ databases">
        <authorList>
            <consortium name="Pathogen Informatics"/>
        </authorList>
    </citation>
    <scope>NUCLEOTIDE SEQUENCE [LARGE SCALE GENOMIC DNA]</scope>
    <source>
        <strain evidence="1">NCTC12965</strain>
    </source>
</reference>
<evidence type="ECO:0000313" key="1">
    <source>
        <dbReference type="EMBL" id="VTR27233.1"/>
    </source>
</evidence>